<reference evidence="7 8" key="1">
    <citation type="submission" date="2018-02" db="EMBL/GenBank/DDBJ databases">
        <title>The genomes of Aspergillus section Nigri reveals drivers in fungal speciation.</title>
        <authorList>
            <consortium name="DOE Joint Genome Institute"/>
            <person name="Vesth T.C."/>
            <person name="Nybo J."/>
            <person name="Theobald S."/>
            <person name="Brandl J."/>
            <person name="Frisvad J.C."/>
            <person name="Nielsen K.F."/>
            <person name="Lyhne E.K."/>
            <person name="Kogle M.E."/>
            <person name="Kuo A."/>
            <person name="Riley R."/>
            <person name="Clum A."/>
            <person name="Nolan M."/>
            <person name="Lipzen A."/>
            <person name="Salamov A."/>
            <person name="Henrissat B."/>
            <person name="Wiebenga A."/>
            <person name="De vries R.P."/>
            <person name="Grigoriev I.V."/>
            <person name="Mortensen U.H."/>
            <person name="Andersen M.R."/>
            <person name="Baker S.E."/>
        </authorList>
    </citation>
    <scope>NUCLEOTIDE SEQUENCE [LARGE SCALE GENOMIC DNA]</scope>
    <source>
        <strain evidence="7 8">CBS 114.51</strain>
    </source>
</reference>
<evidence type="ECO:0000313" key="8">
    <source>
        <dbReference type="Proteomes" id="UP000249497"/>
    </source>
</evidence>
<gene>
    <name evidence="7" type="ORF">BO86DRAFT_316799</name>
</gene>
<evidence type="ECO:0000256" key="5">
    <source>
        <dbReference type="ARBA" id="ARBA00023242"/>
    </source>
</evidence>
<evidence type="ECO:0000259" key="6">
    <source>
        <dbReference type="Pfam" id="PF04082"/>
    </source>
</evidence>
<dbReference type="PANTHER" id="PTHR46910:SF37">
    <property type="entry name" value="ZN(II)2CYS6 TRANSCRIPTION FACTOR (EUROFUNG)"/>
    <property type="match status" value="1"/>
</dbReference>
<dbReference type="GO" id="GO:0006351">
    <property type="term" value="P:DNA-templated transcription"/>
    <property type="evidence" value="ECO:0007669"/>
    <property type="project" value="InterPro"/>
</dbReference>
<dbReference type="Proteomes" id="UP000249497">
    <property type="component" value="Unassembled WGS sequence"/>
</dbReference>
<name>A0A8T8WWH5_ASPJA</name>
<dbReference type="EMBL" id="KZ824806">
    <property type="protein sequence ID" value="RAH80181.1"/>
    <property type="molecule type" value="Genomic_DNA"/>
</dbReference>
<dbReference type="RefSeq" id="XP_025526075.1">
    <property type="nucleotide sequence ID" value="XM_025668142.1"/>
</dbReference>
<evidence type="ECO:0000313" key="7">
    <source>
        <dbReference type="EMBL" id="RAH80181.1"/>
    </source>
</evidence>
<evidence type="ECO:0000256" key="3">
    <source>
        <dbReference type="ARBA" id="ARBA00023125"/>
    </source>
</evidence>
<keyword evidence="4" id="KW-0804">Transcription</keyword>
<proteinExistence type="predicted"/>
<dbReference type="CDD" id="cd12148">
    <property type="entry name" value="fungal_TF_MHR"/>
    <property type="match status" value="1"/>
</dbReference>
<evidence type="ECO:0000256" key="2">
    <source>
        <dbReference type="ARBA" id="ARBA00023015"/>
    </source>
</evidence>
<sequence length="452" mass="50190">MCLRLLSNHVSNDERHIFSVCVHAAAHKFLMTVLIIGEHDDELADHLRIRSAEYKRAAQAALERIRLTITPSISLLQALLCGVFLHQGSGNTHFCYELTRTACRIATDLGLDKVSPDTEQKSRTEEEIFCVLWCYMLDKNYAWKFEPSRTFFEIEPGMLDDHVDGTAADLLAVYIAMARVQDDTLSLLKHILSNSSHSVQLPPRCSVSASSTQCWKGLDAENEIAALRFAHHSIRTTILYLSDQFQGRAFGSRDLLLQSARQELSSLLSICLINEKDRAVGFLHWTLTFYPLTACFVLFCNAVTTSNLGDLNLLKMVATFLLPSVSSSHPVTVIQHLFEEFIALSQSLFSGTESRGGMVDESGDASTLIEVQPSQPHNQPFPTGDPISTAQNPGTTVWADTTTTPFPSEFSESLTPHERNVYPAFVDPSIAIPLDFEFPADFADFVPVTSAQ</sequence>
<keyword evidence="8" id="KW-1185">Reference proteome</keyword>
<dbReference type="PANTHER" id="PTHR46910">
    <property type="entry name" value="TRANSCRIPTION FACTOR PDR1"/>
    <property type="match status" value="1"/>
</dbReference>
<dbReference type="GO" id="GO:0005634">
    <property type="term" value="C:nucleus"/>
    <property type="evidence" value="ECO:0007669"/>
    <property type="project" value="UniProtKB-SubCell"/>
</dbReference>
<dbReference type="OrthoDB" id="103819at2759"/>
<dbReference type="GeneID" id="37171834"/>
<evidence type="ECO:0000256" key="1">
    <source>
        <dbReference type="ARBA" id="ARBA00004123"/>
    </source>
</evidence>
<dbReference type="GO" id="GO:0008270">
    <property type="term" value="F:zinc ion binding"/>
    <property type="evidence" value="ECO:0007669"/>
    <property type="project" value="InterPro"/>
</dbReference>
<keyword evidence="3" id="KW-0238">DNA-binding</keyword>
<dbReference type="InterPro" id="IPR050987">
    <property type="entry name" value="AtrR-like"/>
</dbReference>
<dbReference type="Pfam" id="PF04082">
    <property type="entry name" value="Fungal_trans"/>
    <property type="match status" value="1"/>
</dbReference>
<protein>
    <recommendedName>
        <fullName evidence="6">Xylanolytic transcriptional activator regulatory domain-containing protein</fullName>
    </recommendedName>
</protein>
<keyword evidence="5" id="KW-0539">Nucleus</keyword>
<evidence type="ECO:0000256" key="4">
    <source>
        <dbReference type="ARBA" id="ARBA00023163"/>
    </source>
</evidence>
<dbReference type="GO" id="GO:0003700">
    <property type="term" value="F:DNA-binding transcription factor activity"/>
    <property type="evidence" value="ECO:0007669"/>
    <property type="project" value="InterPro"/>
</dbReference>
<keyword evidence="2" id="KW-0805">Transcription regulation</keyword>
<dbReference type="InterPro" id="IPR007219">
    <property type="entry name" value="XnlR_reg_dom"/>
</dbReference>
<dbReference type="GO" id="GO:0003677">
    <property type="term" value="F:DNA binding"/>
    <property type="evidence" value="ECO:0007669"/>
    <property type="project" value="UniProtKB-KW"/>
</dbReference>
<feature type="domain" description="Xylanolytic transcriptional activator regulatory" evidence="6">
    <location>
        <begin position="66"/>
        <end position="144"/>
    </location>
</feature>
<organism evidence="7 8">
    <name type="scientific">Aspergillus japonicus CBS 114.51</name>
    <dbReference type="NCBI Taxonomy" id="1448312"/>
    <lineage>
        <taxon>Eukaryota</taxon>
        <taxon>Fungi</taxon>
        <taxon>Dikarya</taxon>
        <taxon>Ascomycota</taxon>
        <taxon>Pezizomycotina</taxon>
        <taxon>Eurotiomycetes</taxon>
        <taxon>Eurotiomycetidae</taxon>
        <taxon>Eurotiales</taxon>
        <taxon>Aspergillaceae</taxon>
        <taxon>Aspergillus</taxon>
        <taxon>Aspergillus subgen. Circumdati</taxon>
    </lineage>
</organism>
<dbReference type="AlphaFoldDB" id="A0A8T8WWH5"/>
<comment type="subcellular location">
    <subcellularLocation>
        <location evidence="1">Nucleus</location>
    </subcellularLocation>
</comment>
<accession>A0A8T8WWH5</accession>